<reference evidence="2 3" key="1">
    <citation type="submission" date="2018-07" db="EMBL/GenBank/DDBJ databases">
        <title>Corallincola holothuriorum sp. nov., a new facultative anaerobe isolated from sea cucumber Apostichopus japonicus.</title>
        <authorList>
            <person name="Xia H."/>
        </authorList>
    </citation>
    <scope>NUCLEOTIDE SEQUENCE [LARGE SCALE GENOMIC DNA]</scope>
    <source>
        <strain evidence="2 3">C4</strain>
    </source>
</reference>
<protein>
    <submittedName>
        <fullName evidence="2">Uncharacterized protein</fullName>
    </submittedName>
</protein>
<name>A0A368NEK4_9GAMM</name>
<evidence type="ECO:0000313" key="3">
    <source>
        <dbReference type="Proteomes" id="UP000252558"/>
    </source>
</evidence>
<dbReference type="Proteomes" id="UP000252558">
    <property type="component" value="Unassembled WGS sequence"/>
</dbReference>
<dbReference type="OrthoDB" id="8094406at2"/>
<sequence>MFDTRDAHIILSETLRFAGVQKQTDYIAVFQNSKGRELALERDRTEAFYVWLEKYNTVIPGVAIKNQEKPGEPYGRKQPRNSNLNDKNCPNLKVGNRVWYLEIESPQALRELAKWYAAL</sequence>
<dbReference type="AlphaFoldDB" id="A0A368NEK4"/>
<comment type="caution">
    <text evidence="2">The sequence shown here is derived from an EMBL/GenBank/DDBJ whole genome shotgun (WGS) entry which is preliminary data.</text>
</comment>
<dbReference type="EMBL" id="QPID01000007">
    <property type="protein sequence ID" value="RCU49077.1"/>
    <property type="molecule type" value="Genomic_DNA"/>
</dbReference>
<evidence type="ECO:0000256" key="1">
    <source>
        <dbReference type="SAM" id="MobiDB-lite"/>
    </source>
</evidence>
<feature type="compositionally biased region" description="Basic and acidic residues" evidence="1">
    <location>
        <begin position="66"/>
        <end position="75"/>
    </location>
</feature>
<keyword evidence="3" id="KW-1185">Reference proteome</keyword>
<proteinExistence type="predicted"/>
<evidence type="ECO:0000313" key="2">
    <source>
        <dbReference type="EMBL" id="RCU49077.1"/>
    </source>
</evidence>
<feature type="region of interest" description="Disordered" evidence="1">
    <location>
        <begin position="66"/>
        <end position="89"/>
    </location>
</feature>
<accession>A0A368NEK4</accession>
<gene>
    <name evidence="2" type="ORF">DU002_12000</name>
</gene>
<dbReference type="RefSeq" id="WP_114338637.1">
    <property type="nucleotide sequence ID" value="NZ_QPID01000007.1"/>
</dbReference>
<organism evidence="2 3">
    <name type="scientific">Corallincola holothuriorum</name>
    <dbReference type="NCBI Taxonomy" id="2282215"/>
    <lineage>
        <taxon>Bacteria</taxon>
        <taxon>Pseudomonadati</taxon>
        <taxon>Pseudomonadota</taxon>
        <taxon>Gammaproteobacteria</taxon>
        <taxon>Alteromonadales</taxon>
        <taxon>Psychromonadaceae</taxon>
        <taxon>Corallincola</taxon>
    </lineage>
</organism>